<dbReference type="InterPro" id="IPR037185">
    <property type="entry name" value="EmrE-like"/>
</dbReference>
<dbReference type="PANTHER" id="PTHR31218">
    <property type="entry name" value="WAT1-RELATED PROTEIN"/>
    <property type="match status" value="1"/>
</dbReference>
<dbReference type="GO" id="GO:0022857">
    <property type="term" value="F:transmembrane transporter activity"/>
    <property type="evidence" value="ECO:0007669"/>
    <property type="project" value="InterPro"/>
</dbReference>
<evidence type="ECO:0000256" key="5">
    <source>
        <dbReference type="ARBA" id="ARBA00023136"/>
    </source>
</evidence>
<dbReference type="EMBL" id="CM016559">
    <property type="protein sequence ID" value="TKW00014.1"/>
    <property type="molecule type" value="Genomic_DNA"/>
</dbReference>
<evidence type="ECO:0000256" key="1">
    <source>
        <dbReference type="ARBA" id="ARBA00004141"/>
    </source>
</evidence>
<dbReference type="OMA" id="THPHNIN"/>
<dbReference type="SUPFAM" id="SSF103481">
    <property type="entry name" value="Multidrug resistance efflux transporter EmrE"/>
    <property type="match status" value="1"/>
</dbReference>
<keyword evidence="4 6" id="KW-1133">Transmembrane helix</keyword>
<evidence type="ECO:0000256" key="2">
    <source>
        <dbReference type="ARBA" id="ARBA00007635"/>
    </source>
</evidence>
<feature type="transmembrane region" description="Helical" evidence="6">
    <location>
        <begin position="207"/>
        <end position="228"/>
    </location>
</feature>
<gene>
    <name evidence="8" type="ORF">SEVIR_8G081600v2</name>
</gene>
<feature type="transmembrane region" description="Helical" evidence="6">
    <location>
        <begin position="240"/>
        <end position="261"/>
    </location>
</feature>
<feature type="transmembrane region" description="Helical" evidence="6">
    <location>
        <begin position="34"/>
        <end position="56"/>
    </location>
</feature>
<feature type="transmembrane region" description="Helical" evidence="6">
    <location>
        <begin position="93"/>
        <end position="117"/>
    </location>
</feature>
<comment type="subcellular location">
    <subcellularLocation>
        <location evidence="1 6">Membrane</location>
        <topology evidence="1 6">Multi-pass membrane protein</topology>
    </subcellularLocation>
</comment>
<proteinExistence type="inferred from homology"/>
<organism evidence="8 9">
    <name type="scientific">Setaria viridis</name>
    <name type="common">Green bristlegrass</name>
    <name type="synonym">Setaria italica subsp. viridis</name>
    <dbReference type="NCBI Taxonomy" id="4556"/>
    <lineage>
        <taxon>Eukaryota</taxon>
        <taxon>Viridiplantae</taxon>
        <taxon>Streptophyta</taxon>
        <taxon>Embryophyta</taxon>
        <taxon>Tracheophyta</taxon>
        <taxon>Spermatophyta</taxon>
        <taxon>Magnoliopsida</taxon>
        <taxon>Liliopsida</taxon>
        <taxon>Poales</taxon>
        <taxon>Poaceae</taxon>
        <taxon>PACMAD clade</taxon>
        <taxon>Panicoideae</taxon>
        <taxon>Panicodae</taxon>
        <taxon>Paniceae</taxon>
        <taxon>Cenchrinae</taxon>
        <taxon>Setaria</taxon>
    </lineage>
</organism>
<feature type="transmembrane region" description="Helical" evidence="6">
    <location>
        <begin position="129"/>
        <end position="149"/>
    </location>
</feature>
<keyword evidence="5 6" id="KW-0472">Membrane</keyword>
<evidence type="ECO:0000256" key="3">
    <source>
        <dbReference type="ARBA" id="ARBA00022692"/>
    </source>
</evidence>
<evidence type="ECO:0000256" key="4">
    <source>
        <dbReference type="ARBA" id="ARBA00022989"/>
    </source>
</evidence>
<name>A0A4U6TGU4_SETVI</name>
<keyword evidence="3 6" id="KW-0812">Transmembrane</keyword>
<reference evidence="8 9" key="1">
    <citation type="submission" date="2019-03" db="EMBL/GenBank/DDBJ databases">
        <title>WGS assembly of Setaria viridis.</title>
        <authorList>
            <person name="Huang P."/>
            <person name="Jenkins J."/>
            <person name="Grimwood J."/>
            <person name="Barry K."/>
            <person name="Healey A."/>
            <person name="Mamidi S."/>
            <person name="Sreedasyam A."/>
            <person name="Shu S."/>
            <person name="Feldman M."/>
            <person name="Wu J."/>
            <person name="Yu Y."/>
            <person name="Chen C."/>
            <person name="Johnson J."/>
            <person name="Rokhsar D."/>
            <person name="Baxter I."/>
            <person name="Schmutz J."/>
            <person name="Brutnell T."/>
            <person name="Kellogg E."/>
        </authorList>
    </citation>
    <scope>NUCLEOTIDE SEQUENCE [LARGE SCALE GENOMIC DNA]</scope>
    <source>
        <strain evidence="9">cv. A10</strain>
    </source>
</reference>
<feature type="transmembrane region" description="Helical" evidence="6">
    <location>
        <begin position="68"/>
        <end position="87"/>
    </location>
</feature>
<dbReference type="Gramene" id="TKW00014">
    <property type="protein sequence ID" value="TKW00014"/>
    <property type="gene ID" value="SEVIR_8G081600v2"/>
</dbReference>
<protein>
    <recommendedName>
        <fullName evidence="6">WAT1-related protein</fullName>
    </recommendedName>
</protein>
<evidence type="ECO:0000313" key="9">
    <source>
        <dbReference type="Proteomes" id="UP000298652"/>
    </source>
</evidence>
<evidence type="ECO:0000313" key="8">
    <source>
        <dbReference type="EMBL" id="TKW00013.1"/>
    </source>
</evidence>
<sequence length="359" mass="39892">MEEKKPYVIAIIVQVIYAGMFVISKAAFDQGMNTFVFIFYRQAASSLLLLPVAVFLERKNAPPISFKIILKLFLYAFMGNTFSLNLYNLSMKLTSATVASATLNSQPVVTFCLALLLRMEVVRLRSFSGVAKVTGVVLCLAGVLVIALYSGPGISPINHHRVFASHALGTRSRATWIKGTFLMVLANMIWSLWIVKQAAVLKEYPNKMLMTLSQSVFSTVQSFIVAVVAERDFSKWKLHLDISLLAIIYNGFMVNAVSFYLQAWCVEMKGPVFLTSWTPLCLILTIFCSSVLGETVHLGSIVGGIILVGGLYSMLWGKSKENKVLPYKVNTLGIGVQNEQEHQHMEQKKGTEEQQVEQV</sequence>
<feature type="transmembrane region" description="Helical" evidence="6">
    <location>
        <begin position="176"/>
        <end position="195"/>
    </location>
</feature>
<dbReference type="AlphaFoldDB" id="A0A4U6TGU4"/>
<keyword evidence="9" id="KW-1185">Reference proteome</keyword>
<feature type="domain" description="EamA" evidence="7">
    <location>
        <begin position="178"/>
        <end position="315"/>
    </location>
</feature>
<comment type="similarity">
    <text evidence="2 6">Belongs to the drug/metabolite transporter (DMT) superfamily. Plant drug/metabolite exporter (P-DME) (TC 2.A.7.4) family.</text>
</comment>
<dbReference type="EMBL" id="CM016559">
    <property type="protein sequence ID" value="TKW00013.1"/>
    <property type="molecule type" value="Genomic_DNA"/>
</dbReference>
<dbReference type="Proteomes" id="UP000298652">
    <property type="component" value="Chromosome 8"/>
</dbReference>
<feature type="transmembrane region" description="Helical" evidence="6">
    <location>
        <begin position="7"/>
        <end position="28"/>
    </location>
</feature>
<accession>A0A4U6TGU4</accession>
<evidence type="ECO:0000256" key="6">
    <source>
        <dbReference type="RuleBase" id="RU363077"/>
    </source>
</evidence>
<dbReference type="InterPro" id="IPR030184">
    <property type="entry name" value="WAT1-related"/>
</dbReference>
<dbReference type="GO" id="GO:0016020">
    <property type="term" value="C:membrane"/>
    <property type="evidence" value="ECO:0007669"/>
    <property type="project" value="UniProtKB-SubCell"/>
</dbReference>
<feature type="transmembrane region" description="Helical" evidence="6">
    <location>
        <begin position="298"/>
        <end position="317"/>
    </location>
</feature>
<dbReference type="Pfam" id="PF00892">
    <property type="entry name" value="EamA"/>
    <property type="match status" value="2"/>
</dbReference>
<evidence type="ECO:0000259" key="7">
    <source>
        <dbReference type="Pfam" id="PF00892"/>
    </source>
</evidence>
<dbReference type="InterPro" id="IPR000620">
    <property type="entry name" value="EamA_dom"/>
</dbReference>
<feature type="transmembrane region" description="Helical" evidence="6">
    <location>
        <begin position="273"/>
        <end position="292"/>
    </location>
</feature>
<feature type="domain" description="EamA" evidence="7">
    <location>
        <begin position="7"/>
        <end position="146"/>
    </location>
</feature>
<dbReference type="Gramene" id="TKW00013">
    <property type="protein sequence ID" value="TKW00013"/>
    <property type="gene ID" value="SEVIR_8G081600v2"/>
</dbReference>